<dbReference type="Proteomes" id="UP000192478">
    <property type="component" value="Chromosome"/>
</dbReference>
<keyword evidence="3" id="KW-1185">Reference proteome</keyword>
<reference evidence="2 4" key="2">
    <citation type="submission" date="2017-03" db="EMBL/GenBank/DDBJ databases">
        <title>Complete sequence of Clostridium formicaceticum DSM 92.</title>
        <authorList>
            <person name="Poehlein A."/>
            <person name="Karl M."/>
            <person name="Bengelsdorf F.R."/>
            <person name="Duerre P."/>
            <person name="Daniel R."/>
        </authorList>
    </citation>
    <scope>NUCLEOTIDE SEQUENCE [LARGE SCALE GENOMIC DNA]</scope>
    <source>
        <strain evidence="2 4">DSM 92</strain>
    </source>
</reference>
<evidence type="ECO:0000313" key="2">
    <source>
        <dbReference type="EMBL" id="ARE88321.1"/>
    </source>
</evidence>
<evidence type="ECO:0000313" key="3">
    <source>
        <dbReference type="Proteomes" id="UP000177894"/>
    </source>
</evidence>
<protein>
    <submittedName>
        <fullName evidence="2">Uncharacterized protein</fullName>
    </submittedName>
</protein>
<dbReference type="RefSeq" id="WP_070971753.1">
    <property type="nucleotide sequence ID" value="NZ_CP017603.1"/>
</dbReference>
<reference evidence="1 3" key="1">
    <citation type="submission" date="2016-10" db="EMBL/GenBank/DDBJ databases">
        <title>Complete Genome Sequence of Acetogen Clostridium formicoaceticum ATCC 27076.</title>
        <authorList>
            <person name="Bao T."/>
            <person name="Cheng C."/>
            <person name="Zhao J."/>
            <person name="Yang S.-T."/>
            <person name="Wang J."/>
            <person name="Wang M."/>
        </authorList>
    </citation>
    <scope>NUCLEOTIDE SEQUENCE [LARGE SCALE GENOMIC DNA]</scope>
    <source>
        <strain evidence="1 3">ATCC 27076</strain>
    </source>
</reference>
<dbReference type="Proteomes" id="UP000177894">
    <property type="component" value="Chromosome"/>
</dbReference>
<dbReference type="KEGG" id="cfm:BJL90_18815"/>
<evidence type="ECO:0000313" key="1">
    <source>
        <dbReference type="EMBL" id="AOY77727.1"/>
    </source>
</evidence>
<name>A0AAC9WGW6_9CLOT</name>
<proteinExistence type="predicted"/>
<dbReference type="AlphaFoldDB" id="A0AAC9WGW6"/>
<sequence>MRIAGISNFYVSTINNRLDLRNVKRAKLEVNIPEPHHKNVYTYVSGFETYSNKSMSNFLTTFRNIEAKGSEWQCDTIALPTGETFQLKQLKQFKYDNSENLRKINVVNLIDIQI</sequence>
<accession>A0AAC9WGW6</accession>
<dbReference type="EMBL" id="CP020559">
    <property type="protein sequence ID" value="ARE88321.1"/>
    <property type="molecule type" value="Genomic_DNA"/>
</dbReference>
<dbReference type="EMBL" id="CP017603">
    <property type="protein sequence ID" value="AOY77727.1"/>
    <property type="molecule type" value="Genomic_DNA"/>
</dbReference>
<gene>
    <name evidence="1" type="ORF">BJL90_18815</name>
    <name evidence="2" type="ORF">CLFO_27220</name>
</gene>
<evidence type="ECO:0000313" key="4">
    <source>
        <dbReference type="Proteomes" id="UP000192478"/>
    </source>
</evidence>
<organism evidence="2 4">
    <name type="scientific">Clostridium formicaceticum</name>
    <dbReference type="NCBI Taxonomy" id="1497"/>
    <lineage>
        <taxon>Bacteria</taxon>
        <taxon>Bacillati</taxon>
        <taxon>Bacillota</taxon>
        <taxon>Clostridia</taxon>
        <taxon>Eubacteriales</taxon>
        <taxon>Clostridiaceae</taxon>
        <taxon>Clostridium</taxon>
    </lineage>
</organism>